<feature type="domain" description="Topo IA-type catalytic" evidence="15">
    <location>
        <begin position="151"/>
        <end position="573"/>
    </location>
</feature>
<dbReference type="InterPro" id="IPR000380">
    <property type="entry name" value="Topo_IA"/>
</dbReference>
<keyword evidence="4" id="KW-0479">Metal-binding</keyword>
<evidence type="ECO:0000256" key="8">
    <source>
        <dbReference type="ARBA" id="ARBA00022842"/>
    </source>
</evidence>
<dbReference type="InterPro" id="IPR006171">
    <property type="entry name" value="TOPRIM_dom"/>
</dbReference>
<dbReference type="PRINTS" id="PR00417">
    <property type="entry name" value="PRTPISMRASEI"/>
</dbReference>
<dbReference type="Gene3D" id="3.40.50.140">
    <property type="match status" value="1"/>
</dbReference>
<dbReference type="GO" id="GO:0006310">
    <property type="term" value="P:DNA recombination"/>
    <property type="evidence" value="ECO:0007669"/>
    <property type="project" value="TreeGrafter"/>
</dbReference>
<dbReference type="Pfam" id="PF14520">
    <property type="entry name" value="HHH_5"/>
    <property type="match status" value="1"/>
</dbReference>
<evidence type="ECO:0000256" key="9">
    <source>
        <dbReference type="ARBA" id="ARBA00023029"/>
    </source>
</evidence>
<evidence type="ECO:0000256" key="7">
    <source>
        <dbReference type="ARBA" id="ARBA00022833"/>
    </source>
</evidence>
<dbReference type="GO" id="GO:0008270">
    <property type="term" value="F:zinc ion binding"/>
    <property type="evidence" value="ECO:0007669"/>
    <property type="project" value="UniProtKB-KW"/>
</dbReference>
<keyword evidence="5" id="KW-0677">Repeat</keyword>
<dbReference type="InterPro" id="IPR003602">
    <property type="entry name" value="Topo_IA_DNA-bd_dom"/>
</dbReference>
<dbReference type="Proteomes" id="UP000069906">
    <property type="component" value="Chromosome"/>
</dbReference>
<dbReference type="RefSeq" id="WP_050047943.1">
    <property type="nucleotide sequence ID" value="NZ_CP008874.1"/>
</dbReference>
<comment type="similarity">
    <text evidence="3 12">Belongs to the type IA topoisomerase family.</text>
</comment>
<feature type="region of interest" description="Disordered" evidence="13">
    <location>
        <begin position="346"/>
        <end position="385"/>
    </location>
</feature>
<dbReference type="PATRIC" id="fig|1604004.4.peg.682"/>
<dbReference type="SMART" id="SM00437">
    <property type="entry name" value="TOP1Ac"/>
    <property type="match status" value="1"/>
</dbReference>
<evidence type="ECO:0000256" key="3">
    <source>
        <dbReference type="ARBA" id="ARBA00009446"/>
    </source>
</evidence>
<dbReference type="Pfam" id="PF01131">
    <property type="entry name" value="Topoisom_bac"/>
    <property type="match status" value="1"/>
</dbReference>
<dbReference type="PROSITE" id="PS00396">
    <property type="entry name" value="TOPO_IA_1"/>
    <property type="match status" value="1"/>
</dbReference>
<dbReference type="CDD" id="cd00186">
    <property type="entry name" value="TOP1Ac"/>
    <property type="match status" value="1"/>
</dbReference>
<dbReference type="Gene3D" id="3.30.65.10">
    <property type="entry name" value="Bacterial Topoisomerase I, domain 1"/>
    <property type="match status" value="1"/>
</dbReference>
<dbReference type="Gene3D" id="2.70.20.10">
    <property type="entry name" value="Topoisomerase I, domain 3"/>
    <property type="match status" value="1"/>
</dbReference>
<sequence length="827" mass="92664">MELIVTEKHNAARRIADILSDGSATTERVGSVDVYRWGTHRVIGLSGHVVGVDFPEEYAEWRDVEPAELVHAPVQKRPTQDDIVRAVKRLARKADEVVIATDYDREGELIGKEAYELVREENDDAPVHRVRFSSITENEVKDAFANPDDLDFDLAAAGEARQIVDLIWGAALTRFLSLSAQQRGEDFISVGRVQTPTLRLIVEKEREIDAFDPEDYWELFADLAKNGDAFEAQYFYRDEDDTEAERIWDEADAKTATDILEDESQAVVESVSRRTRTDDPPAPFNTTQFIRAAGSLGFAAGRAMSIAEDLYTAGYITYPRTDNTVYPDDLDPEELLETFAETSAFGSDASSLLEADSIEPTRGDTETTDHPPIHPTPDQPDRGDLTEDEWQVYELVVRRFFATVAEPAVWEHLRVVAETAGLRLKANGKRLREPGYHQVYPYFSTDENYVPDVSEGETLSIEDVRLEDKETQPPRRYGQSRLIETMEDLGIGTKSTRHNTLEKLYDRGYIEEDPPRPTRLARAVVEAAEEFADLIVSEEMTGELEAEMTAIANGEKTLEEVTEDSRDALDRIFAELAESREEIGEHLQESLKADKTLGPCPECGEDLLVRQSRQGSYFVGCDGYPDCRFTLPLPNTGEPVVLDETCEEHGLREVKMLAGRNTFVHGCPLCKAEEADDEEDRIIGPCPECHDEHGGELAIKRLRNGNRLVGCTRYPDCEYSLPLPRRGEIEITDEYCEEHDLPELVVHDGDEPWELGCPICNYEEYAAERESADLESLDGVGPTTAERLRDAGVDTVGDVADVDPDDLADQVKGVSADTVREWQADAD</sequence>
<keyword evidence="9 12" id="KW-0799">Topoisomerase</keyword>
<dbReference type="SMART" id="SM00436">
    <property type="entry name" value="TOP1Bc"/>
    <property type="match status" value="1"/>
</dbReference>
<dbReference type="GO" id="GO:0006281">
    <property type="term" value="P:DNA repair"/>
    <property type="evidence" value="ECO:0007669"/>
    <property type="project" value="TreeGrafter"/>
</dbReference>
<dbReference type="GO" id="GO:0003917">
    <property type="term" value="F:DNA topoisomerase type I (single strand cut, ATP-independent) activity"/>
    <property type="evidence" value="ECO:0007669"/>
    <property type="project" value="UniProtKB-UniRule"/>
</dbReference>
<comment type="cofactor">
    <cofactor evidence="2">
        <name>Mg(2+)</name>
        <dbReference type="ChEBI" id="CHEBI:18420"/>
    </cofactor>
</comment>
<evidence type="ECO:0000256" key="11">
    <source>
        <dbReference type="ARBA" id="ARBA00023235"/>
    </source>
</evidence>
<feature type="site" description="Interaction with DNA" evidence="12">
    <location>
        <position position="161"/>
    </location>
</feature>
<dbReference type="HAMAP" id="MF_00952">
    <property type="entry name" value="Topoisom_1_prok"/>
    <property type="match status" value="1"/>
</dbReference>
<dbReference type="GO" id="GO:0000166">
    <property type="term" value="F:nucleotide binding"/>
    <property type="evidence" value="ECO:0007669"/>
    <property type="project" value="InterPro"/>
</dbReference>
<evidence type="ECO:0000256" key="13">
    <source>
        <dbReference type="SAM" id="MobiDB-lite"/>
    </source>
</evidence>
<dbReference type="PROSITE" id="PS50880">
    <property type="entry name" value="TOPRIM"/>
    <property type="match status" value="1"/>
</dbReference>
<dbReference type="PANTHER" id="PTHR11390">
    <property type="entry name" value="PROKARYOTIC DNA TOPOISOMERASE"/>
    <property type="match status" value="1"/>
</dbReference>
<dbReference type="GO" id="GO:0003677">
    <property type="term" value="F:DNA binding"/>
    <property type="evidence" value="ECO:0007669"/>
    <property type="project" value="UniProtKB-KW"/>
</dbReference>
<dbReference type="GO" id="GO:0005694">
    <property type="term" value="C:chromosome"/>
    <property type="evidence" value="ECO:0007669"/>
    <property type="project" value="InterPro"/>
</dbReference>
<dbReference type="InterPro" id="IPR013498">
    <property type="entry name" value="Topo_IA_Znf"/>
</dbReference>
<keyword evidence="6" id="KW-0863">Zinc-finger</keyword>
<dbReference type="InterPro" id="IPR010995">
    <property type="entry name" value="DNA_repair_Rad51/TF_NusA_a-hlx"/>
</dbReference>
<evidence type="ECO:0000313" key="16">
    <source>
        <dbReference type="EMBL" id="AKH97148.1"/>
    </source>
</evidence>
<evidence type="ECO:0000313" key="17">
    <source>
        <dbReference type="Proteomes" id="UP000069906"/>
    </source>
</evidence>
<dbReference type="SUPFAM" id="SSF47794">
    <property type="entry name" value="Rad51 N-terminal domain-like"/>
    <property type="match status" value="1"/>
</dbReference>
<evidence type="ECO:0000256" key="2">
    <source>
        <dbReference type="ARBA" id="ARBA00001946"/>
    </source>
</evidence>
<dbReference type="InterPro" id="IPR013826">
    <property type="entry name" value="Topo_IA_cen_sub3"/>
</dbReference>
<dbReference type="FunFam" id="1.10.290.10:FF:000003">
    <property type="entry name" value="DNA topoisomerase"/>
    <property type="match status" value="1"/>
</dbReference>
<feature type="domain" description="Toprim" evidence="14">
    <location>
        <begin position="1"/>
        <end position="133"/>
    </location>
</feature>
<dbReference type="NCBIfam" id="NF005555">
    <property type="entry name" value="PRK07220.1"/>
    <property type="match status" value="1"/>
</dbReference>
<organism evidence="16 17">
    <name type="scientific">Halanaeroarchaeum sulfurireducens</name>
    <dbReference type="NCBI Taxonomy" id="1604004"/>
    <lineage>
        <taxon>Archaea</taxon>
        <taxon>Methanobacteriati</taxon>
        <taxon>Methanobacteriota</taxon>
        <taxon>Stenosarchaea group</taxon>
        <taxon>Halobacteria</taxon>
        <taxon>Halobacteriales</taxon>
        <taxon>Halobacteriaceae</taxon>
        <taxon>Halanaeroarchaeum</taxon>
    </lineage>
</organism>
<dbReference type="InterPro" id="IPR013824">
    <property type="entry name" value="Topo_IA_cen_sub1"/>
</dbReference>
<feature type="site" description="Interaction with DNA" evidence="12">
    <location>
        <position position="320"/>
    </location>
</feature>
<dbReference type="Pfam" id="PF01751">
    <property type="entry name" value="Toprim"/>
    <property type="match status" value="1"/>
</dbReference>
<dbReference type="KEGG" id="hsu:HLASF_0652"/>
<evidence type="ECO:0000259" key="14">
    <source>
        <dbReference type="PROSITE" id="PS50880"/>
    </source>
</evidence>
<dbReference type="EC" id="5.6.2.1" evidence="12"/>
<dbReference type="EMBL" id="CP008874">
    <property type="protein sequence ID" value="AKH97148.1"/>
    <property type="molecule type" value="Genomic_DNA"/>
</dbReference>
<dbReference type="AlphaFoldDB" id="A0A0F7PCW6"/>
<dbReference type="HOGENOM" id="CLU_002929_1_4_2"/>
<dbReference type="InterPro" id="IPR013825">
    <property type="entry name" value="Topo_IA_cen_sub2"/>
</dbReference>
<feature type="site" description="Interaction with DNA" evidence="12">
    <location>
        <position position="165"/>
    </location>
</feature>
<dbReference type="PANTHER" id="PTHR11390:SF26">
    <property type="entry name" value="DNA TOPOISOMERASE 1"/>
    <property type="match status" value="1"/>
</dbReference>
<feature type="region of interest" description="Interaction with DNA" evidence="12">
    <location>
        <begin position="189"/>
        <end position="194"/>
    </location>
</feature>
<evidence type="ECO:0000256" key="4">
    <source>
        <dbReference type="ARBA" id="ARBA00022723"/>
    </source>
</evidence>
<dbReference type="InterPro" id="IPR003601">
    <property type="entry name" value="Topo_IA_2"/>
</dbReference>
<dbReference type="SMART" id="SM00493">
    <property type="entry name" value="TOPRIM"/>
    <property type="match status" value="1"/>
</dbReference>
<dbReference type="SUPFAM" id="SSF57783">
    <property type="entry name" value="Zinc beta-ribbon"/>
    <property type="match status" value="1"/>
</dbReference>
<comment type="function">
    <text evidence="12">Releases the supercoiling and torsional tension of DNA, which is introduced during the DNA replication and transcription, by transiently cleaving and rejoining one strand of the DNA duplex. Introduces a single-strand break via transesterification at a target site in duplex DNA. The scissile phosphodiester is attacked by the catalytic tyrosine of the enzyme, resulting in the formation of a DNA-(5'-phosphotyrosyl)-enzyme intermediate and the expulsion of a 3'-OH DNA strand. The free DNA strand then undergoes passage around the unbroken strand, thus removing DNA supercoils. Finally, in the religation step, the DNA 3'-OH attacks the covalent intermediate to expel the active-site tyrosine and restore the DNA phosphodiester backbone.</text>
</comment>
<evidence type="ECO:0000256" key="5">
    <source>
        <dbReference type="ARBA" id="ARBA00022737"/>
    </source>
</evidence>
<keyword evidence="11 12" id="KW-0413">Isomerase</keyword>
<dbReference type="Gene3D" id="1.10.460.10">
    <property type="entry name" value="Topoisomerase I, domain 2"/>
    <property type="match status" value="1"/>
</dbReference>
<dbReference type="SUPFAM" id="SSF56712">
    <property type="entry name" value="Prokaryotic type I DNA topoisomerase"/>
    <property type="match status" value="1"/>
</dbReference>
<name>A0A0F7PCW6_9EURY</name>
<keyword evidence="10 12" id="KW-0238">DNA-binding</keyword>
<evidence type="ECO:0000256" key="10">
    <source>
        <dbReference type="ARBA" id="ARBA00023125"/>
    </source>
</evidence>
<dbReference type="Gene3D" id="1.10.290.10">
    <property type="entry name" value="Topoisomerase I, domain 4"/>
    <property type="match status" value="1"/>
</dbReference>
<gene>
    <name evidence="16" type="primary">topA1</name>
    <name evidence="12" type="synonym">topA</name>
    <name evidence="16" type="ORF">HLASF_0652</name>
</gene>
<protein>
    <recommendedName>
        <fullName evidence="12">DNA topoisomerase 1</fullName>
        <ecNumber evidence="12">5.6.2.1</ecNumber>
    </recommendedName>
    <alternativeName>
        <fullName evidence="12">DNA topoisomerase I</fullName>
    </alternativeName>
</protein>
<feature type="site" description="Interaction with DNA" evidence="12">
    <location>
        <position position="48"/>
    </location>
</feature>
<dbReference type="GeneID" id="25158843"/>
<comment type="caution">
    <text evidence="12">Lacks conserved residue(s) required for the propagation of feature annotation.</text>
</comment>
<keyword evidence="8" id="KW-0460">Magnesium</keyword>
<dbReference type="PROSITE" id="PS52039">
    <property type="entry name" value="TOPO_IA_2"/>
    <property type="match status" value="1"/>
</dbReference>
<evidence type="ECO:0000256" key="1">
    <source>
        <dbReference type="ARBA" id="ARBA00000213"/>
    </source>
</evidence>
<proteinExistence type="inferred from homology"/>
<feature type="site" description="Interaction with DNA" evidence="12">
    <location>
        <position position="507"/>
    </location>
</feature>
<keyword evidence="7" id="KW-0862">Zinc</keyword>
<dbReference type="InterPro" id="IPR028612">
    <property type="entry name" value="Topoisom_1_IA"/>
</dbReference>
<comment type="subunit">
    <text evidence="12">Monomer.</text>
</comment>
<dbReference type="InterPro" id="IPR023405">
    <property type="entry name" value="Topo_IA_core_domain"/>
</dbReference>
<feature type="active site" description="O-(5'-phospho-DNA)-tyrosine intermediate" evidence="12">
    <location>
        <position position="318"/>
    </location>
</feature>
<dbReference type="InterPro" id="IPR013497">
    <property type="entry name" value="Topo_IA_cen"/>
</dbReference>
<dbReference type="Pfam" id="PF01396">
    <property type="entry name" value="Zn_ribbon_Top1"/>
    <property type="match status" value="2"/>
</dbReference>
<dbReference type="InterPro" id="IPR023406">
    <property type="entry name" value="Topo_IA_AS"/>
</dbReference>
<evidence type="ECO:0000256" key="6">
    <source>
        <dbReference type="ARBA" id="ARBA00022771"/>
    </source>
</evidence>
<keyword evidence="17" id="KW-1185">Reference proteome</keyword>
<comment type="catalytic activity">
    <reaction evidence="1 12">
        <text>ATP-independent breakage of single-stranded DNA, followed by passage and rejoining.</text>
        <dbReference type="EC" id="5.6.2.1"/>
    </reaction>
</comment>
<dbReference type="GO" id="GO:0006265">
    <property type="term" value="P:DNA topological change"/>
    <property type="evidence" value="ECO:0007669"/>
    <property type="project" value="UniProtKB-UniRule"/>
</dbReference>
<evidence type="ECO:0000259" key="15">
    <source>
        <dbReference type="PROSITE" id="PS52039"/>
    </source>
</evidence>
<dbReference type="Gene3D" id="1.10.150.20">
    <property type="entry name" value="5' to 3' exonuclease, C-terminal subdomain"/>
    <property type="match status" value="1"/>
</dbReference>
<dbReference type="CDD" id="cd03362">
    <property type="entry name" value="TOPRIM_TopoIA_TopoIII"/>
    <property type="match status" value="1"/>
</dbReference>
<reference evidence="16 17" key="1">
    <citation type="journal article" date="2015" name="ISME J.">
        <title>Elemental sulfur and acetate can support life of a novel strictly anaerobic haloarchaeon.</title>
        <authorList>
            <person name="Sorokin D.Y."/>
            <person name="Kublanov I.V."/>
            <person name="Gavrilov S.N."/>
            <person name="Rojo D."/>
            <person name="Roman P."/>
            <person name="Golyshin P.N."/>
            <person name="Slepak V.Z."/>
            <person name="Smedile F."/>
            <person name="Ferrer M."/>
            <person name="Messina E."/>
            <person name="La Cono V."/>
            <person name="Yakimov M.M."/>
        </authorList>
    </citation>
    <scope>NUCLEOTIDE SEQUENCE [LARGE SCALE GENOMIC DNA]</scope>
    <source>
        <strain evidence="16 17">HSR2</strain>
    </source>
</reference>
<dbReference type="OrthoDB" id="30963at2157"/>
<dbReference type="InterPro" id="IPR034144">
    <property type="entry name" value="TOPRIM_TopoIII"/>
</dbReference>
<accession>A0A0F7PCW6</accession>
<feature type="compositionally biased region" description="Basic and acidic residues" evidence="13">
    <location>
        <begin position="359"/>
        <end position="372"/>
    </location>
</feature>
<evidence type="ECO:0000256" key="12">
    <source>
        <dbReference type="HAMAP-Rule" id="MF_00952"/>
    </source>
</evidence>